<evidence type="ECO:0000313" key="12">
    <source>
        <dbReference type="EMBL" id="KRM66503.1"/>
    </source>
</evidence>
<proteinExistence type="inferred from homology"/>
<gene>
    <name evidence="12" type="ORF">FC14_GL002008</name>
</gene>
<dbReference type="PANTHER" id="PTHR30040">
    <property type="entry name" value="THIAMINE BIOSYNTHESIS LIPOPROTEIN APBE"/>
    <property type="match status" value="1"/>
</dbReference>
<evidence type="ECO:0000256" key="5">
    <source>
        <dbReference type="ARBA" id="ARBA00022723"/>
    </source>
</evidence>
<protein>
    <recommendedName>
        <fullName evidence="2 10">FAD:protein FMN transferase</fullName>
        <ecNumber evidence="1 10">2.7.1.180</ecNumber>
    </recommendedName>
    <alternativeName>
        <fullName evidence="8 10">Flavin transferase</fullName>
    </alternativeName>
</protein>
<comment type="catalytic activity">
    <reaction evidence="9 10">
        <text>L-threonyl-[protein] + FAD = FMN-L-threonyl-[protein] + AMP + H(+)</text>
        <dbReference type="Rhea" id="RHEA:36847"/>
        <dbReference type="Rhea" id="RHEA-COMP:11060"/>
        <dbReference type="Rhea" id="RHEA-COMP:11061"/>
        <dbReference type="ChEBI" id="CHEBI:15378"/>
        <dbReference type="ChEBI" id="CHEBI:30013"/>
        <dbReference type="ChEBI" id="CHEBI:57692"/>
        <dbReference type="ChEBI" id="CHEBI:74257"/>
        <dbReference type="ChEBI" id="CHEBI:456215"/>
        <dbReference type="EC" id="2.7.1.180"/>
    </reaction>
</comment>
<accession>A0A0R2AHK5</accession>
<evidence type="ECO:0000256" key="3">
    <source>
        <dbReference type="ARBA" id="ARBA00022630"/>
    </source>
</evidence>
<evidence type="ECO:0000313" key="13">
    <source>
        <dbReference type="Proteomes" id="UP000051008"/>
    </source>
</evidence>
<sequence>MTALWTDTHPTFIPNLAARRLDKTYKALGTRIVLTAFGTAIEADLDDAFTLIMHYEDLLTVNRTNSEVMAVNHAAGHHPVQVSTTVYKLTKLAVAMSKQNFGFNAAIGPLVKLWKIGFTDAAVPKPEAIQAKLAQINPANIRLNDSDLSIFLTQAGMELDLGAIAKGYIADRIADLWASRGINAGIINLGGNLLMVGDSPLRSDKLWRIGIQDPFSKRGHSIGLVKMGPCSAVTSGIYERHLEVAGKSYHHILDPQTGYPYQTDLAGVTVFTTSSVQAEIETTRLFFAGKNVDLASLNSPELLGAVFVTIDRGVKVVGLPTDSFQLLDQSYHLI</sequence>
<keyword evidence="3 10" id="KW-0285">Flavoprotein</keyword>
<dbReference type="InterPro" id="IPR003374">
    <property type="entry name" value="ApbE-like_sf"/>
</dbReference>
<comment type="caution">
    <text evidence="12">The sequence shown here is derived from an EMBL/GenBank/DDBJ whole genome shotgun (WGS) entry which is preliminary data.</text>
</comment>
<dbReference type="EC" id="2.7.1.180" evidence="1 10"/>
<dbReference type="PIRSF" id="PIRSF006268">
    <property type="entry name" value="ApbE"/>
    <property type="match status" value="1"/>
</dbReference>
<feature type="binding site" evidence="11">
    <location>
        <position position="283"/>
    </location>
    <ligand>
        <name>Mg(2+)</name>
        <dbReference type="ChEBI" id="CHEBI:18420"/>
    </ligand>
</feature>
<dbReference type="GO" id="GO:0046872">
    <property type="term" value="F:metal ion binding"/>
    <property type="evidence" value="ECO:0007669"/>
    <property type="project" value="UniProtKB-UniRule"/>
</dbReference>
<dbReference type="Pfam" id="PF02424">
    <property type="entry name" value="ApbE"/>
    <property type="match status" value="1"/>
</dbReference>
<keyword evidence="7 10" id="KW-0460">Magnesium</keyword>
<dbReference type="GO" id="GO:0016740">
    <property type="term" value="F:transferase activity"/>
    <property type="evidence" value="ECO:0007669"/>
    <property type="project" value="UniProtKB-UniRule"/>
</dbReference>
<dbReference type="PATRIC" id="fig|1423718.3.peg.2083"/>
<keyword evidence="4 10" id="KW-0808">Transferase</keyword>
<evidence type="ECO:0000256" key="7">
    <source>
        <dbReference type="ARBA" id="ARBA00022842"/>
    </source>
</evidence>
<keyword evidence="6 10" id="KW-0274">FAD</keyword>
<keyword evidence="13" id="KW-1185">Reference proteome</keyword>
<evidence type="ECO:0000256" key="6">
    <source>
        <dbReference type="ARBA" id="ARBA00022827"/>
    </source>
</evidence>
<dbReference type="EMBL" id="AYYP01000001">
    <property type="protein sequence ID" value="KRM66503.1"/>
    <property type="molecule type" value="Genomic_DNA"/>
</dbReference>
<comment type="cofactor">
    <cofactor evidence="11">
        <name>Mg(2+)</name>
        <dbReference type="ChEBI" id="CHEBI:18420"/>
    </cofactor>
    <cofactor evidence="11">
        <name>Mn(2+)</name>
        <dbReference type="ChEBI" id="CHEBI:29035"/>
    </cofactor>
    <text evidence="11">Magnesium. Can also use manganese.</text>
</comment>
<comment type="similarity">
    <text evidence="10">Belongs to the ApbE family.</text>
</comment>
<reference evidence="12 13" key="1">
    <citation type="journal article" date="2015" name="Genome Announc.">
        <title>Expanding the biotechnology potential of lactobacilli through comparative genomics of 213 strains and associated genera.</title>
        <authorList>
            <person name="Sun Z."/>
            <person name="Harris H.M."/>
            <person name="McCann A."/>
            <person name="Guo C."/>
            <person name="Argimon S."/>
            <person name="Zhang W."/>
            <person name="Yang X."/>
            <person name="Jeffery I.B."/>
            <person name="Cooney J.C."/>
            <person name="Kagawa T.F."/>
            <person name="Liu W."/>
            <person name="Song Y."/>
            <person name="Salvetti E."/>
            <person name="Wrobel A."/>
            <person name="Rasinkangas P."/>
            <person name="Parkhill J."/>
            <person name="Rea M.C."/>
            <person name="O'Sullivan O."/>
            <person name="Ritari J."/>
            <person name="Douillard F.P."/>
            <person name="Paul Ross R."/>
            <person name="Yang R."/>
            <person name="Briner A.E."/>
            <person name="Felis G.E."/>
            <person name="de Vos W.M."/>
            <person name="Barrangou R."/>
            <person name="Klaenhammer T.R."/>
            <person name="Caufield P.W."/>
            <person name="Cui Y."/>
            <person name="Zhang H."/>
            <person name="O'Toole P.W."/>
        </authorList>
    </citation>
    <scope>NUCLEOTIDE SEQUENCE [LARGE SCALE GENOMIC DNA]</scope>
    <source>
        <strain evidence="12 13">DSM 20509</strain>
    </source>
</reference>
<evidence type="ECO:0000256" key="10">
    <source>
        <dbReference type="PIRNR" id="PIRNR006268"/>
    </source>
</evidence>
<keyword evidence="12" id="KW-0449">Lipoprotein</keyword>
<evidence type="ECO:0000256" key="8">
    <source>
        <dbReference type="ARBA" id="ARBA00031306"/>
    </source>
</evidence>
<evidence type="ECO:0000256" key="9">
    <source>
        <dbReference type="ARBA" id="ARBA00048540"/>
    </source>
</evidence>
<keyword evidence="5 10" id="KW-0479">Metal-binding</keyword>
<dbReference type="InterPro" id="IPR024932">
    <property type="entry name" value="ApbE"/>
</dbReference>
<dbReference type="SUPFAM" id="SSF143631">
    <property type="entry name" value="ApbE-like"/>
    <property type="match status" value="1"/>
</dbReference>
<organism evidence="12 13">
    <name type="scientific">Ligilactobacillus agilis DSM 20509</name>
    <dbReference type="NCBI Taxonomy" id="1423718"/>
    <lineage>
        <taxon>Bacteria</taxon>
        <taxon>Bacillati</taxon>
        <taxon>Bacillota</taxon>
        <taxon>Bacilli</taxon>
        <taxon>Lactobacillales</taxon>
        <taxon>Lactobacillaceae</taxon>
        <taxon>Ligilactobacillus</taxon>
    </lineage>
</organism>
<dbReference type="OrthoDB" id="9778595at2"/>
<name>A0A0R2AHK5_9LACO</name>
<evidence type="ECO:0000256" key="11">
    <source>
        <dbReference type="PIRSR" id="PIRSR006268-2"/>
    </source>
</evidence>
<dbReference type="Proteomes" id="UP000051008">
    <property type="component" value="Unassembled WGS sequence"/>
</dbReference>
<dbReference type="AlphaFoldDB" id="A0A0R2AHK5"/>
<dbReference type="PANTHER" id="PTHR30040:SF2">
    <property type="entry name" value="FAD:PROTEIN FMN TRANSFERASE"/>
    <property type="match status" value="1"/>
</dbReference>
<evidence type="ECO:0000256" key="1">
    <source>
        <dbReference type="ARBA" id="ARBA00011955"/>
    </source>
</evidence>
<dbReference type="RefSeq" id="WP_056975580.1">
    <property type="nucleotide sequence ID" value="NZ_AYYP01000001.1"/>
</dbReference>
<feature type="binding site" evidence="11">
    <location>
        <position position="163"/>
    </location>
    <ligand>
        <name>Mg(2+)</name>
        <dbReference type="ChEBI" id="CHEBI:18420"/>
    </ligand>
</feature>
<evidence type="ECO:0000256" key="2">
    <source>
        <dbReference type="ARBA" id="ARBA00016337"/>
    </source>
</evidence>
<dbReference type="Gene3D" id="3.10.520.10">
    <property type="entry name" value="ApbE-like domains"/>
    <property type="match status" value="1"/>
</dbReference>
<evidence type="ECO:0000256" key="4">
    <source>
        <dbReference type="ARBA" id="ARBA00022679"/>
    </source>
</evidence>